<gene>
    <name evidence="1" type="ORF">VNO78_23350</name>
</gene>
<organism evidence="1 2">
    <name type="scientific">Psophocarpus tetragonolobus</name>
    <name type="common">Winged bean</name>
    <name type="synonym">Dolichos tetragonolobus</name>
    <dbReference type="NCBI Taxonomy" id="3891"/>
    <lineage>
        <taxon>Eukaryota</taxon>
        <taxon>Viridiplantae</taxon>
        <taxon>Streptophyta</taxon>
        <taxon>Embryophyta</taxon>
        <taxon>Tracheophyta</taxon>
        <taxon>Spermatophyta</taxon>
        <taxon>Magnoliopsida</taxon>
        <taxon>eudicotyledons</taxon>
        <taxon>Gunneridae</taxon>
        <taxon>Pentapetalae</taxon>
        <taxon>rosids</taxon>
        <taxon>fabids</taxon>
        <taxon>Fabales</taxon>
        <taxon>Fabaceae</taxon>
        <taxon>Papilionoideae</taxon>
        <taxon>50 kb inversion clade</taxon>
        <taxon>NPAAA clade</taxon>
        <taxon>indigoferoid/millettioid clade</taxon>
        <taxon>Phaseoleae</taxon>
        <taxon>Psophocarpus</taxon>
    </lineage>
</organism>
<proteinExistence type="predicted"/>
<name>A0AAN9S3K5_PSOTE</name>
<dbReference type="AlphaFoldDB" id="A0AAN9S3K5"/>
<dbReference type="Proteomes" id="UP001386955">
    <property type="component" value="Unassembled WGS sequence"/>
</dbReference>
<comment type="caution">
    <text evidence="1">The sequence shown here is derived from an EMBL/GenBank/DDBJ whole genome shotgun (WGS) entry which is preliminary data.</text>
</comment>
<keyword evidence="2" id="KW-1185">Reference proteome</keyword>
<dbReference type="EMBL" id="JAYMYS010000006">
    <property type="protein sequence ID" value="KAK7388532.1"/>
    <property type="molecule type" value="Genomic_DNA"/>
</dbReference>
<protein>
    <submittedName>
        <fullName evidence="1">Uncharacterized protein</fullName>
    </submittedName>
</protein>
<evidence type="ECO:0000313" key="2">
    <source>
        <dbReference type="Proteomes" id="UP001386955"/>
    </source>
</evidence>
<reference evidence="1 2" key="1">
    <citation type="submission" date="2024-01" db="EMBL/GenBank/DDBJ databases">
        <title>The genomes of 5 underutilized Papilionoideae crops provide insights into root nodulation and disease resistanc.</title>
        <authorList>
            <person name="Jiang F."/>
        </authorList>
    </citation>
    <scope>NUCLEOTIDE SEQUENCE [LARGE SCALE GENOMIC DNA]</scope>
    <source>
        <strain evidence="1">DUOXIRENSHENG_FW03</strain>
        <tissue evidence="1">Leaves</tissue>
    </source>
</reference>
<accession>A0AAN9S3K5</accession>
<evidence type="ECO:0000313" key="1">
    <source>
        <dbReference type="EMBL" id="KAK7388532.1"/>
    </source>
</evidence>
<sequence>MQKSFCQKFFKFFAELQVLAQCKYFSVNSFSSFSLNDMVLLNDNSSLRLSWSSSLRELKGECGKEKRRNLTEKLGRFLEGGRKKVFSYRP</sequence>